<accession>A0A1B8PKT5</accession>
<evidence type="ECO:0000313" key="2">
    <source>
        <dbReference type="Proteomes" id="UP000092671"/>
    </source>
</evidence>
<dbReference type="EMBL" id="LZDN01000006">
    <property type="protein sequence ID" value="OBX51441.1"/>
    <property type="molecule type" value="Genomic_DNA"/>
</dbReference>
<comment type="caution">
    <text evidence="1">The sequence shown here is derived from an EMBL/GenBank/DDBJ whole genome shotgun (WGS) entry which is preliminary data.</text>
</comment>
<organism evidence="1 2">
    <name type="scientific">Moraxella nonliquefaciens</name>
    <dbReference type="NCBI Taxonomy" id="478"/>
    <lineage>
        <taxon>Bacteria</taxon>
        <taxon>Pseudomonadati</taxon>
        <taxon>Pseudomonadota</taxon>
        <taxon>Gammaproteobacteria</taxon>
        <taxon>Moraxellales</taxon>
        <taxon>Moraxellaceae</taxon>
        <taxon>Moraxella</taxon>
    </lineage>
</organism>
<evidence type="ECO:0000313" key="1">
    <source>
        <dbReference type="EMBL" id="OBX51441.1"/>
    </source>
</evidence>
<dbReference type="Proteomes" id="UP000092671">
    <property type="component" value="Unassembled WGS sequence"/>
</dbReference>
<dbReference type="RefSeq" id="WP_066892675.1">
    <property type="nucleotide sequence ID" value="NZ_LZDN01000006.1"/>
</dbReference>
<dbReference type="OrthoDB" id="6679403at2"/>
<proteinExistence type="predicted"/>
<reference evidence="1 2" key="1">
    <citation type="submission" date="2016-06" db="EMBL/GenBank/DDBJ databases">
        <title>Draft genome of Moraxella nonliquefaciens CCUG 60284.</title>
        <authorList>
            <person name="Salva-Serra F."/>
            <person name="Engstrom-Jakobsson H."/>
            <person name="Thorell K."/>
            <person name="Gonzales-Siles L."/>
            <person name="Karlsson R."/>
            <person name="Boulund F."/>
            <person name="Engstrand L."/>
            <person name="Kristiansson E."/>
            <person name="Moore E."/>
        </authorList>
    </citation>
    <scope>NUCLEOTIDE SEQUENCE [LARGE SCALE GENOMIC DNA]</scope>
    <source>
        <strain evidence="1 2">CCUG 60284</strain>
    </source>
</reference>
<sequence>MNNLVNIQNTEHLTAIIKSIVPRSFEKTFDGLSLPQIVTAFAFCTNGLTKSELNTGLAKISHMGYCPDPALFAKWCKGIDGFDNTDTIANSYIGNNGALSNILAWRADNTKPISEAQKQAYDKTAHLFSQADYNGNMTITAHSAFKDHYQMIVRELVAAKTPCTPYIAPITIEYTPQKPHPSSKLASDEFVRALFAKTTRVNKLDKTCQFDDSGFVS</sequence>
<protein>
    <submittedName>
        <fullName evidence="1">Uncharacterized protein</fullName>
    </submittedName>
</protein>
<name>A0A1B8PKT5_MORNO</name>
<dbReference type="AlphaFoldDB" id="A0A1B8PKT5"/>
<gene>
    <name evidence="1" type="ORF">A9Z60_07585</name>
</gene>